<organism evidence="4">
    <name type="scientific">Megaviridae environmental sample</name>
    <dbReference type="NCBI Taxonomy" id="1737588"/>
    <lineage>
        <taxon>Viruses</taxon>
        <taxon>Varidnaviria</taxon>
        <taxon>Bamfordvirae</taxon>
        <taxon>Nucleocytoviricota</taxon>
        <taxon>Megaviricetes</taxon>
        <taxon>Imitervirales</taxon>
        <taxon>Mimiviridae</taxon>
        <taxon>environmental samples</taxon>
    </lineage>
</organism>
<keyword evidence="2" id="KW-0472">Membrane</keyword>
<evidence type="ECO:0000256" key="1">
    <source>
        <dbReference type="SAM" id="MobiDB-lite"/>
    </source>
</evidence>
<keyword evidence="2" id="KW-0812">Transmembrane</keyword>
<protein>
    <recommendedName>
        <fullName evidence="3">Minor capsid protein P11 C-terminal conserved region domain-containing protein</fullName>
    </recommendedName>
</protein>
<dbReference type="EMBL" id="MN448279">
    <property type="protein sequence ID" value="QFG74112.1"/>
    <property type="molecule type" value="Genomic_DNA"/>
</dbReference>
<feature type="transmembrane region" description="Helical" evidence="2">
    <location>
        <begin position="7"/>
        <end position="25"/>
    </location>
</feature>
<sequence>MESSSCAQVFAIIMLMFLIVALIHYSPQSCSKVEGMEIVQNMQDRSGEILGQVSSGEETCTQNVNEIANTVAAATATAVEEQLDNASPVSETQDASMLQYENIYNNKSETFSASDYLPTETNNDWFETDFVDMAQLNQENLIDAQQRCQPLDTVGQTLKAPSYDIRGRPPNPKMVVSPWGNSSYEPDTNIKGLGC</sequence>
<feature type="region of interest" description="Disordered" evidence="1">
    <location>
        <begin position="161"/>
        <end position="182"/>
    </location>
</feature>
<accession>A0A5J6VJ72</accession>
<evidence type="ECO:0000256" key="2">
    <source>
        <dbReference type="SAM" id="Phobius"/>
    </source>
</evidence>
<evidence type="ECO:0000259" key="3">
    <source>
        <dbReference type="Pfam" id="PF23983"/>
    </source>
</evidence>
<name>A0A5J6VJ72_9VIRU</name>
<dbReference type="Pfam" id="PF23983">
    <property type="entry name" value="P11_C"/>
    <property type="match status" value="1"/>
</dbReference>
<proteinExistence type="predicted"/>
<evidence type="ECO:0000313" key="4">
    <source>
        <dbReference type="EMBL" id="QFG74112.1"/>
    </source>
</evidence>
<reference evidence="4" key="1">
    <citation type="journal article" date="2019" name="Philos. Trans. R. Soc. Lond., B, Biol. Sci.">
        <title>Targeted metagenomic recovery of four divergent viruses reveals shared and distinctive characteristics of giant viruses of marine eukaryotes.</title>
        <authorList>
            <person name="Needham D.M."/>
            <person name="Poirier C."/>
            <person name="Hehenberger E."/>
            <person name="Jimenez V."/>
            <person name="Swalwell J.E."/>
            <person name="Santoro A.E."/>
            <person name="Worden A.Z."/>
        </authorList>
    </citation>
    <scope>NUCLEOTIDE SEQUENCE</scope>
    <source>
        <strain evidence="4">OPacV-662</strain>
    </source>
</reference>
<dbReference type="InterPro" id="IPR055730">
    <property type="entry name" value="P11_C"/>
</dbReference>
<feature type="domain" description="Minor capsid protein P11 C-terminal conserved region" evidence="3">
    <location>
        <begin position="111"/>
        <end position="193"/>
    </location>
</feature>
<keyword evidence="2" id="KW-1133">Transmembrane helix</keyword>